<dbReference type="SUPFAM" id="SSF55073">
    <property type="entry name" value="Nucleotide cyclase"/>
    <property type="match status" value="1"/>
</dbReference>
<dbReference type="EMBL" id="CP054926">
    <property type="protein sequence ID" value="QKW45194.1"/>
    <property type="molecule type" value="Genomic_DNA"/>
</dbReference>
<dbReference type="GeneID" id="87634158"/>
<organism evidence="1 3">
    <name type="scientific">Streptomyces microflavus</name>
    <name type="common">Streptomyces lipmanii</name>
    <dbReference type="NCBI Taxonomy" id="1919"/>
    <lineage>
        <taxon>Bacteria</taxon>
        <taxon>Bacillati</taxon>
        <taxon>Actinomycetota</taxon>
        <taxon>Actinomycetes</taxon>
        <taxon>Kitasatosporales</taxon>
        <taxon>Streptomycetaceae</taxon>
        <taxon>Streptomyces</taxon>
    </lineage>
</organism>
<reference evidence="2 4" key="2">
    <citation type="submission" date="2020-06" db="EMBL/GenBank/DDBJ databases">
        <title>Genome mining for natural products.</title>
        <authorList>
            <person name="Zhang B."/>
            <person name="Shi J."/>
            <person name="Ge H."/>
        </authorList>
    </citation>
    <scope>NUCLEOTIDE SEQUENCE [LARGE SCALE GENOMIC DNA]</scope>
    <source>
        <strain evidence="2 4">NA06532</strain>
    </source>
</reference>
<protein>
    <recommendedName>
        <fullName evidence="5">Guanylate cyclase domain-containing protein</fullName>
    </recommendedName>
</protein>
<evidence type="ECO:0000313" key="4">
    <source>
        <dbReference type="Proteomes" id="UP000509345"/>
    </source>
</evidence>
<evidence type="ECO:0000313" key="3">
    <source>
        <dbReference type="Proteomes" id="UP000471648"/>
    </source>
</evidence>
<gene>
    <name evidence="1" type="ORF">G3I39_11865</name>
    <name evidence="2" type="ORF">HUT09_23160</name>
</gene>
<evidence type="ECO:0000313" key="2">
    <source>
        <dbReference type="EMBL" id="QKW45194.1"/>
    </source>
</evidence>
<evidence type="ECO:0000313" key="1">
    <source>
        <dbReference type="EMBL" id="NEB67736.1"/>
    </source>
</evidence>
<dbReference type="Proteomes" id="UP000509345">
    <property type="component" value="Chromosome"/>
</dbReference>
<dbReference type="EMBL" id="JAAGME010000483">
    <property type="protein sequence ID" value="NEB67736.1"/>
    <property type="molecule type" value="Genomic_DNA"/>
</dbReference>
<evidence type="ECO:0008006" key="5">
    <source>
        <dbReference type="Google" id="ProtNLM"/>
    </source>
</evidence>
<name>A0A6N9V4R6_STRMI</name>
<sequence length="461" mass="51444">MTYQVLTDESPGKMPLPVAPSQVWIISTLEVAVSWQDDHHLMLVHPSYPLAGQHNNPLHDEGYWAPPFVAYPVPIEFSPPTTAESLLRLATSTASRIDIERDLNHLAYQMGLRDIRLRRRSPFLELKVSPRSPSMVKAYYILRHGLVGVDASSSRNLADPEQRRGYVFLPLRGYLTATEKRPGEEHGRSERWFLGKPLMSNVEYVLQEEMRRLAISEEGLDVPTELFHREERGVLCVVDLAGYGTALRYVFEHMHTFSTTADRAQDEFRRQVAHELHTMLGDLGTTQAQFAGDGFVAAFPERAFTNTTALISNIVTRWEALIRLIEQLNGSIRAPEKRVGTRMVLHQGAYNYGRIAGTRSFAAAFDGTAVIEAVRLEQGLATASKERSTPMFASLPRRSHLIAVSAQLAEQMKPTESDSPFGDWTALGETSLTAKEYEGGAFVYQVPSAESDRTSSTGEAP</sequence>
<accession>A0A6N9V4R6</accession>
<dbReference type="Proteomes" id="UP000471648">
    <property type="component" value="Unassembled WGS sequence"/>
</dbReference>
<dbReference type="RefSeq" id="WP_164357142.1">
    <property type="nucleotide sequence ID" value="NZ_CP054926.1"/>
</dbReference>
<dbReference type="InterPro" id="IPR029787">
    <property type="entry name" value="Nucleotide_cyclase"/>
</dbReference>
<proteinExistence type="predicted"/>
<dbReference type="AlphaFoldDB" id="A0A6N9V4R6"/>
<reference evidence="1 3" key="1">
    <citation type="submission" date="2020-01" db="EMBL/GenBank/DDBJ databases">
        <title>Insect and environment-associated Actinomycetes.</title>
        <authorList>
            <person name="Currrie C."/>
            <person name="Chevrette M."/>
            <person name="Carlson C."/>
            <person name="Stubbendieck R."/>
            <person name="Wendt-Pienkowski E."/>
        </authorList>
    </citation>
    <scope>NUCLEOTIDE SEQUENCE [LARGE SCALE GENOMIC DNA]</scope>
    <source>
        <strain evidence="1 3">SID14438</strain>
    </source>
</reference>